<proteinExistence type="predicted"/>
<keyword evidence="1" id="KW-0812">Transmembrane</keyword>
<reference evidence="2 3" key="1">
    <citation type="submission" date="2019-09" db="EMBL/GenBank/DDBJ databases">
        <title>Taxonomy of Antarctic Massilia spp.: description of Massilia rubra sp. nov., Massilia aquatica sp. nov., Massilia mucilaginosa sp. nov., Massilia frigida sp. nov. isolated from streams, lakes and regoliths.</title>
        <authorList>
            <person name="Holochova P."/>
            <person name="Sedlacek I."/>
            <person name="Kralova S."/>
            <person name="Maslanova I."/>
            <person name="Busse H.-J."/>
            <person name="Stankova E."/>
            <person name="Vrbovska V."/>
            <person name="Kovarovic V."/>
            <person name="Bartak M."/>
            <person name="Svec P."/>
            <person name="Pantucek R."/>
        </authorList>
    </citation>
    <scope>NUCLEOTIDE SEQUENCE [LARGE SCALE GENOMIC DNA]</scope>
    <source>
        <strain evidence="2 3">CCM 8693</strain>
    </source>
</reference>
<keyword evidence="1" id="KW-0472">Membrane</keyword>
<organism evidence="2 3">
    <name type="scientific">Massilia aquatica</name>
    <dbReference type="NCBI Taxonomy" id="2609000"/>
    <lineage>
        <taxon>Bacteria</taxon>
        <taxon>Pseudomonadati</taxon>
        <taxon>Pseudomonadota</taxon>
        <taxon>Betaproteobacteria</taxon>
        <taxon>Burkholderiales</taxon>
        <taxon>Oxalobacteraceae</taxon>
        <taxon>Telluria group</taxon>
        <taxon>Massilia</taxon>
    </lineage>
</organism>
<evidence type="ECO:0000256" key="1">
    <source>
        <dbReference type="SAM" id="Phobius"/>
    </source>
</evidence>
<accession>A0ABX0MCF2</accession>
<gene>
    <name evidence="2" type="ORF">F1609_32640</name>
</gene>
<evidence type="ECO:0000313" key="3">
    <source>
        <dbReference type="Proteomes" id="UP000819052"/>
    </source>
</evidence>
<dbReference type="Proteomes" id="UP000819052">
    <property type="component" value="Unassembled WGS sequence"/>
</dbReference>
<dbReference type="RefSeq" id="WP_167081923.1">
    <property type="nucleotide sequence ID" value="NZ_VVIW01000042.1"/>
</dbReference>
<comment type="caution">
    <text evidence="2">The sequence shown here is derived from an EMBL/GenBank/DDBJ whole genome shotgun (WGS) entry which is preliminary data.</text>
</comment>
<evidence type="ECO:0000313" key="2">
    <source>
        <dbReference type="EMBL" id="NHZ44861.1"/>
    </source>
</evidence>
<dbReference type="EMBL" id="VVIW01000042">
    <property type="protein sequence ID" value="NHZ44861.1"/>
    <property type="molecule type" value="Genomic_DNA"/>
</dbReference>
<keyword evidence="3" id="KW-1185">Reference proteome</keyword>
<feature type="transmembrane region" description="Helical" evidence="1">
    <location>
        <begin position="128"/>
        <end position="147"/>
    </location>
</feature>
<name>A0ABX0MCF2_9BURK</name>
<keyword evidence="1" id="KW-1133">Transmembrane helix</keyword>
<protein>
    <submittedName>
        <fullName evidence="2">Uncharacterized protein</fullName>
    </submittedName>
</protein>
<sequence>MSFHVYIARAGFKETPIGPDEWFASASDCPELRVEKKRSRNGRTFCTVALKDRRDAGLHLTPHGLVDAQEPSKELILTMFRLAAMLGAGVYGDKLYRYTSPEHWETHTAVERKTRADLREKRKMARRWRACTYAVILIAGAMIGWAVG</sequence>